<comment type="caution">
    <text evidence="1">The sequence shown here is derived from an EMBL/GenBank/DDBJ whole genome shotgun (WGS) entry which is preliminary data.</text>
</comment>
<gene>
    <name evidence="1" type="ORF">L5014_02695</name>
</gene>
<keyword evidence="2" id="KW-1185">Reference proteome</keyword>
<organism evidence="1 2">
    <name type="scientific">Paraburkholderia tagetis</name>
    <dbReference type="NCBI Taxonomy" id="2913261"/>
    <lineage>
        <taxon>Bacteria</taxon>
        <taxon>Pseudomonadati</taxon>
        <taxon>Pseudomonadota</taxon>
        <taxon>Betaproteobacteria</taxon>
        <taxon>Burkholderiales</taxon>
        <taxon>Burkholderiaceae</taxon>
        <taxon>Paraburkholderia</taxon>
    </lineage>
</organism>
<name>A0A9X1UDN7_9BURK</name>
<dbReference type="Proteomes" id="UP001139308">
    <property type="component" value="Unassembled WGS sequence"/>
</dbReference>
<sequence>MNPGRHRAAGAALKLAVARFVGQEATPAVCVRIKKAFIQIMREQFDVDWSRDAWQIQVWFVNGKTPNVKIPPRLLGA</sequence>
<accession>A0A9X1UDN7</accession>
<evidence type="ECO:0000313" key="2">
    <source>
        <dbReference type="Proteomes" id="UP001139308"/>
    </source>
</evidence>
<reference evidence="1" key="1">
    <citation type="submission" date="2022-01" db="EMBL/GenBank/DDBJ databases">
        <title>Genome sequence and assembly of Parabukholderia sp. RG36.</title>
        <authorList>
            <person name="Chhetri G."/>
        </authorList>
    </citation>
    <scope>NUCLEOTIDE SEQUENCE</scope>
    <source>
        <strain evidence="1">RG36</strain>
    </source>
</reference>
<dbReference type="EMBL" id="JAKLJA010000001">
    <property type="protein sequence ID" value="MCG5072280.1"/>
    <property type="molecule type" value="Genomic_DNA"/>
</dbReference>
<dbReference type="RefSeq" id="WP_238462031.1">
    <property type="nucleotide sequence ID" value="NZ_JAKLJA010000001.1"/>
</dbReference>
<proteinExistence type="predicted"/>
<evidence type="ECO:0000313" key="1">
    <source>
        <dbReference type="EMBL" id="MCG5072280.1"/>
    </source>
</evidence>
<protein>
    <submittedName>
        <fullName evidence="1">Uncharacterized protein</fullName>
    </submittedName>
</protein>
<dbReference type="AlphaFoldDB" id="A0A9X1UDN7"/>